<dbReference type="Proteomes" id="UP000821845">
    <property type="component" value="Chromosome 7"/>
</dbReference>
<accession>A0ACB7RUN3</accession>
<name>A0ACB7RUN3_HYAAI</name>
<keyword evidence="2" id="KW-1185">Reference proteome</keyword>
<evidence type="ECO:0000313" key="2">
    <source>
        <dbReference type="Proteomes" id="UP000821845"/>
    </source>
</evidence>
<protein>
    <submittedName>
        <fullName evidence="1">Uncharacterized protein</fullName>
    </submittedName>
</protein>
<proteinExistence type="predicted"/>
<comment type="caution">
    <text evidence="1">The sequence shown here is derived from an EMBL/GenBank/DDBJ whole genome shotgun (WGS) entry which is preliminary data.</text>
</comment>
<reference evidence="1" key="1">
    <citation type="submission" date="2020-05" db="EMBL/GenBank/DDBJ databases">
        <title>Large-scale comparative analyses of tick genomes elucidate their genetic diversity and vector capacities.</title>
        <authorList>
            <person name="Jia N."/>
            <person name="Wang J."/>
            <person name="Shi W."/>
            <person name="Du L."/>
            <person name="Sun Y."/>
            <person name="Zhan W."/>
            <person name="Jiang J."/>
            <person name="Wang Q."/>
            <person name="Zhang B."/>
            <person name="Ji P."/>
            <person name="Sakyi L.B."/>
            <person name="Cui X."/>
            <person name="Yuan T."/>
            <person name="Jiang B."/>
            <person name="Yang W."/>
            <person name="Lam T.T.-Y."/>
            <person name="Chang Q."/>
            <person name="Ding S."/>
            <person name="Wang X."/>
            <person name="Zhu J."/>
            <person name="Ruan X."/>
            <person name="Zhao L."/>
            <person name="Wei J."/>
            <person name="Que T."/>
            <person name="Du C."/>
            <person name="Cheng J."/>
            <person name="Dai P."/>
            <person name="Han X."/>
            <person name="Huang E."/>
            <person name="Gao Y."/>
            <person name="Liu J."/>
            <person name="Shao H."/>
            <person name="Ye R."/>
            <person name="Li L."/>
            <person name="Wei W."/>
            <person name="Wang X."/>
            <person name="Wang C."/>
            <person name="Yang T."/>
            <person name="Huo Q."/>
            <person name="Li W."/>
            <person name="Guo W."/>
            <person name="Chen H."/>
            <person name="Zhou L."/>
            <person name="Ni X."/>
            <person name="Tian J."/>
            <person name="Zhou Y."/>
            <person name="Sheng Y."/>
            <person name="Liu T."/>
            <person name="Pan Y."/>
            <person name="Xia L."/>
            <person name="Li J."/>
            <person name="Zhao F."/>
            <person name="Cao W."/>
        </authorList>
    </citation>
    <scope>NUCLEOTIDE SEQUENCE</scope>
    <source>
        <strain evidence="1">Hyas-2018</strain>
    </source>
</reference>
<gene>
    <name evidence="1" type="ORF">HPB50_015853</name>
</gene>
<evidence type="ECO:0000313" key="1">
    <source>
        <dbReference type="EMBL" id="KAH6926215.1"/>
    </source>
</evidence>
<sequence>MTTLCCASKSSRIEVATILPKSSDLVFVRHVAMRCFYGVIQWVYVNDPPHRCSRCRAQCPSFNFLDDTVPPFGPAGSFVDVSTAC</sequence>
<dbReference type="EMBL" id="CM023487">
    <property type="protein sequence ID" value="KAH6926215.1"/>
    <property type="molecule type" value="Genomic_DNA"/>
</dbReference>
<organism evidence="1 2">
    <name type="scientific">Hyalomma asiaticum</name>
    <name type="common">Tick</name>
    <dbReference type="NCBI Taxonomy" id="266040"/>
    <lineage>
        <taxon>Eukaryota</taxon>
        <taxon>Metazoa</taxon>
        <taxon>Ecdysozoa</taxon>
        <taxon>Arthropoda</taxon>
        <taxon>Chelicerata</taxon>
        <taxon>Arachnida</taxon>
        <taxon>Acari</taxon>
        <taxon>Parasitiformes</taxon>
        <taxon>Ixodida</taxon>
        <taxon>Ixodoidea</taxon>
        <taxon>Ixodidae</taxon>
        <taxon>Hyalomminae</taxon>
        <taxon>Hyalomma</taxon>
    </lineage>
</organism>